<dbReference type="GO" id="GO:0009234">
    <property type="term" value="P:menaquinone biosynthetic process"/>
    <property type="evidence" value="ECO:0007669"/>
    <property type="project" value="TreeGrafter"/>
</dbReference>
<evidence type="ECO:0000256" key="1">
    <source>
        <dbReference type="ARBA" id="ARBA00004141"/>
    </source>
</evidence>
<keyword evidence="2 7" id="KW-0808">Transferase</keyword>
<dbReference type="AlphaFoldDB" id="A0A261ETN1"/>
<keyword evidence="5 6" id="KW-0472">Membrane</keyword>
<organism evidence="7 8">
    <name type="scientific">Bombiscardovia coagulans</name>
    <dbReference type="NCBI Taxonomy" id="686666"/>
    <lineage>
        <taxon>Bacteria</taxon>
        <taxon>Bacillati</taxon>
        <taxon>Actinomycetota</taxon>
        <taxon>Actinomycetes</taxon>
        <taxon>Bifidobacteriales</taxon>
        <taxon>Bifidobacteriaceae</taxon>
        <taxon>Bombiscardovia</taxon>
    </lineage>
</organism>
<dbReference type="PANTHER" id="PTHR13929">
    <property type="entry name" value="1,4-DIHYDROXY-2-NAPHTHOATE OCTAPRENYLTRANSFERASE"/>
    <property type="match status" value="1"/>
</dbReference>
<dbReference type="PROSITE" id="PS51257">
    <property type="entry name" value="PROKAR_LIPOPROTEIN"/>
    <property type="match status" value="1"/>
</dbReference>
<reference evidence="7 8" key="1">
    <citation type="journal article" date="2017" name="BMC Genomics">
        <title>Comparative genomic and phylogenomic analyses of the Bifidobacteriaceae family.</title>
        <authorList>
            <person name="Lugli G.A."/>
            <person name="Milani C."/>
            <person name="Turroni F."/>
            <person name="Duranti S."/>
            <person name="Mancabelli L."/>
            <person name="Mangifesta M."/>
            <person name="Ferrario C."/>
            <person name="Modesto M."/>
            <person name="Mattarelli P."/>
            <person name="Jiri K."/>
            <person name="van Sinderen D."/>
            <person name="Ventura M."/>
        </authorList>
    </citation>
    <scope>NUCLEOTIDE SEQUENCE [LARGE SCALE GENOMIC DNA]</scope>
    <source>
        <strain evidence="7 8">DSM 22924</strain>
    </source>
</reference>
<dbReference type="CDD" id="cd13962">
    <property type="entry name" value="PT_UbiA_UBIAD1"/>
    <property type="match status" value="1"/>
</dbReference>
<keyword evidence="3 6" id="KW-0812">Transmembrane</keyword>
<dbReference type="Proteomes" id="UP000216004">
    <property type="component" value="Unassembled WGS sequence"/>
</dbReference>
<feature type="transmembrane region" description="Helical" evidence="6">
    <location>
        <begin position="150"/>
        <end position="171"/>
    </location>
</feature>
<evidence type="ECO:0000256" key="5">
    <source>
        <dbReference type="ARBA" id="ARBA00023136"/>
    </source>
</evidence>
<accession>A0A261ETN1</accession>
<comment type="caution">
    <text evidence="7">The sequence shown here is derived from an EMBL/GenBank/DDBJ whole genome shotgun (WGS) entry which is preliminary data.</text>
</comment>
<keyword evidence="4 6" id="KW-1133">Transmembrane helix</keyword>
<dbReference type="GO" id="GO:0042371">
    <property type="term" value="P:vitamin K biosynthetic process"/>
    <property type="evidence" value="ECO:0007669"/>
    <property type="project" value="TreeGrafter"/>
</dbReference>
<feature type="transmembrane region" description="Helical" evidence="6">
    <location>
        <begin position="183"/>
        <end position="204"/>
    </location>
</feature>
<dbReference type="RefSeq" id="WP_094722727.1">
    <property type="nucleotide sequence ID" value="NZ_MWWS01000004.1"/>
</dbReference>
<name>A0A261ETN1_9BIFI</name>
<evidence type="ECO:0000313" key="7">
    <source>
        <dbReference type="EMBL" id="OZG50224.1"/>
    </source>
</evidence>
<feature type="transmembrane region" description="Helical" evidence="6">
    <location>
        <begin position="20"/>
        <end position="38"/>
    </location>
</feature>
<feature type="transmembrane region" description="Helical" evidence="6">
    <location>
        <begin position="95"/>
        <end position="115"/>
    </location>
</feature>
<feature type="transmembrane region" description="Helical" evidence="6">
    <location>
        <begin position="121"/>
        <end position="138"/>
    </location>
</feature>
<dbReference type="EMBL" id="MWWS01000004">
    <property type="protein sequence ID" value="OZG50224.1"/>
    <property type="molecule type" value="Genomic_DNA"/>
</dbReference>
<dbReference type="GO" id="GO:0004659">
    <property type="term" value="F:prenyltransferase activity"/>
    <property type="evidence" value="ECO:0007669"/>
    <property type="project" value="InterPro"/>
</dbReference>
<protein>
    <submittedName>
        <fullName evidence="7">Prenyltransferase</fullName>
    </submittedName>
</protein>
<dbReference type="InterPro" id="IPR026046">
    <property type="entry name" value="UBIAD1"/>
</dbReference>
<keyword evidence="8" id="KW-1185">Reference proteome</keyword>
<proteinExistence type="predicted"/>
<feature type="transmembrane region" description="Helical" evidence="6">
    <location>
        <begin position="249"/>
        <end position="268"/>
    </location>
</feature>
<dbReference type="PANTHER" id="PTHR13929:SF0">
    <property type="entry name" value="UBIA PRENYLTRANSFERASE DOMAIN-CONTAINING PROTEIN 1"/>
    <property type="match status" value="1"/>
</dbReference>
<comment type="subcellular location">
    <subcellularLocation>
        <location evidence="1">Membrane</location>
        <topology evidence="1">Multi-pass membrane protein</topology>
    </subcellularLocation>
</comment>
<dbReference type="Pfam" id="PF01040">
    <property type="entry name" value="UbiA"/>
    <property type="match status" value="1"/>
</dbReference>
<evidence type="ECO:0000256" key="6">
    <source>
        <dbReference type="SAM" id="Phobius"/>
    </source>
</evidence>
<evidence type="ECO:0000256" key="4">
    <source>
        <dbReference type="ARBA" id="ARBA00022989"/>
    </source>
</evidence>
<evidence type="ECO:0000313" key="8">
    <source>
        <dbReference type="Proteomes" id="UP000216004"/>
    </source>
</evidence>
<evidence type="ECO:0000256" key="2">
    <source>
        <dbReference type="ARBA" id="ARBA00022679"/>
    </source>
</evidence>
<sequence length="305" mass="34252">MTKHWLQWSTFVELTEAFTAPLNLAWLLMGACIAQYFYQVVNWVNIGLFLINIVCFDLAVNITDNYYDYLHAKDREGYAKHTNVMGRLNLPLRGVWLLGLSLYLLSLVPAVILLWRAGWSLLPLGIVGYGLGIFYAAGPFPINATPLCEAAASVGITYMVQLVCVCSAVAPHYSLSWDLAGKTFMVCLPVVLIAFTLQLANNVADLDEDIKNGRYTLAFYLGRPHSLLLMRVLQVVGGLWPLVNWLSNVSPWPVLITIPLMLPMFWGMRPFYANPDKERTFFPLVKAASVYFVGYTIFLAIGVWL</sequence>
<feature type="transmembrane region" description="Helical" evidence="6">
    <location>
        <begin position="280"/>
        <end position="304"/>
    </location>
</feature>
<evidence type="ECO:0000256" key="3">
    <source>
        <dbReference type="ARBA" id="ARBA00022692"/>
    </source>
</evidence>
<dbReference type="GO" id="GO:0016020">
    <property type="term" value="C:membrane"/>
    <property type="evidence" value="ECO:0007669"/>
    <property type="project" value="UniProtKB-SubCell"/>
</dbReference>
<dbReference type="InterPro" id="IPR000537">
    <property type="entry name" value="UbiA_prenyltransferase"/>
</dbReference>
<gene>
    <name evidence="7" type="ORF">BOCO_0741</name>
</gene>
<dbReference type="OrthoDB" id="9767568at2"/>
<feature type="transmembrane region" description="Helical" evidence="6">
    <location>
        <begin position="44"/>
        <end position="63"/>
    </location>
</feature>